<accession>A0A9W8JQ18</accession>
<evidence type="ECO:0000256" key="1">
    <source>
        <dbReference type="SAM" id="Coils"/>
    </source>
</evidence>
<dbReference type="PANTHER" id="PTHR21974:SF2">
    <property type="entry name" value="RE15880P"/>
    <property type="match status" value="1"/>
</dbReference>
<protein>
    <submittedName>
        <fullName evidence="2">Uncharacterized protein</fullName>
    </submittedName>
</protein>
<dbReference type="OrthoDB" id="2562743at2759"/>
<dbReference type="Proteomes" id="UP001148786">
    <property type="component" value="Unassembled WGS sequence"/>
</dbReference>
<proteinExistence type="predicted"/>
<name>A0A9W8JQ18_9AGAR</name>
<evidence type="ECO:0000313" key="3">
    <source>
        <dbReference type="Proteomes" id="UP001148786"/>
    </source>
</evidence>
<evidence type="ECO:0000313" key="2">
    <source>
        <dbReference type="EMBL" id="KAJ3494460.1"/>
    </source>
</evidence>
<feature type="coiled-coil region" evidence="1">
    <location>
        <begin position="38"/>
        <end position="105"/>
    </location>
</feature>
<gene>
    <name evidence="2" type="ORF">NLJ89_g10802</name>
</gene>
<reference evidence="2" key="1">
    <citation type="submission" date="2022-07" db="EMBL/GenBank/DDBJ databases">
        <title>Genome Sequence of Agrocybe chaxingu.</title>
        <authorList>
            <person name="Buettner E."/>
        </authorList>
    </citation>
    <scope>NUCLEOTIDE SEQUENCE</scope>
    <source>
        <strain evidence="2">MP-N11</strain>
    </source>
</reference>
<keyword evidence="3" id="KW-1185">Reference proteome</keyword>
<sequence>MDTTEAIVANATYHSRLLNTISSLEYVPAARKHQAEYIKDLEGQLAAGKKRVAALAEKTKKERKEHEDLRDSTARRLAAKLTGRREKWEEKESKEEREYVEALEREFNERESQSSIEKLREEGKTVMIDLTEKETLYESAKAELQVLYSRIFDGPTQEFPEDDRLEYDLDAALKRYSELQARLNAESRAAELLARAARCMESCSGYVQEALGFSRYDIWGGGSMADVMERNALSSARGSAAQAEMFVEQARSFSPAIRSIRRVHIAEGSLLGDVLFDNIFSDMAFHTKIKESAAEVLQANKRVRGSYQLFQLQPF</sequence>
<keyword evidence="1" id="KW-0175">Coiled coil</keyword>
<dbReference type="AlphaFoldDB" id="A0A9W8JQ18"/>
<organism evidence="2 3">
    <name type="scientific">Agrocybe chaxingu</name>
    <dbReference type="NCBI Taxonomy" id="84603"/>
    <lineage>
        <taxon>Eukaryota</taxon>
        <taxon>Fungi</taxon>
        <taxon>Dikarya</taxon>
        <taxon>Basidiomycota</taxon>
        <taxon>Agaricomycotina</taxon>
        <taxon>Agaricomycetes</taxon>
        <taxon>Agaricomycetidae</taxon>
        <taxon>Agaricales</taxon>
        <taxon>Agaricineae</taxon>
        <taxon>Strophariaceae</taxon>
        <taxon>Agrocybe</taxon>
    </lineage>
</organism>
<comment type="caution">
    <text evidence="2">The sequence shown here is derived from an EMBL/GenBank/DDBJ whole genome shotgun (WGS) entry which is preliminary data.</text>
</comment>
<dbReference type="PANTHER" id="PTHR21974">
    <property type="entry name" value="RE15880P"/>
    <property type="match status" value="1"/>
</dbReference>
<dbReference type="EMBL" id="JANKHO010002128">
    <property type="protein sequence ID" value="KAJ3494460.1"/>
    <property type="molecule type" value="Genomic_DNA"/>
</dbReference>